<evidence type="ECO:0000313" key="11">
    <source>
        <dbReference type="EMBL" id="KAF7149692.1"/>
    </source>
</evidence>
<dbReference type="PROSITE" id="PS50119">
    <property type="entry name" value="ZF_BBOX"/>
    <property type="match status" value="2"/>
</dbReference>
<dbReference type="Pfam" id="PF00560">
    <property type="entry name" value="LRR_1"/>
    <property type="match status" value="1"/>
</dbReference>
<evidence type="ECO:0000256" key="5">
    <source>
        <dbReference type="ARBA" id="ARBA00022737"/>
    </source>
</evidence>
<evidence type="ECO:0000256" key="6">
    <source>
        <dbReference type="ARBA" id="ARBA00022771"/>
    </source>
</evidence>
<keyword evidence="4" id="KW-0732">Signal</keyword>
<dbReference type="PROSITE" id="PS51450">
    <property type="entry name" value="LRR"/>
    <property type="match status" value="3"/>
</dbReference>
<feature type="domain" description="B box-type" evidence="10">
    <location>
        <begin position="52"/>
        <end position="99"/>
    </location>
</feature>
<dbReference type="InterPro" id="IPR013210">
    <property type="entry name" value="LRR_N_plant-typ"/>
</dbReference>
<evidence type="ECO:0000256" key="4">
    <source>
        <dbReference type="ARBA" id="ARBA00022729"/>
    </source>
</evidence>
<evidence type="ECO:0000313" key="12">
    <source>
        <dbReference type="Proteomes" id="UP000626092"/>
    </source>
</evidence>
<dbReference type="Pfam" id="PF12799">
    <property type="entry name" value="LRR_4"/>
    <property type="match status" value="1"/>
</dbReference>
<keyword evidence="3" id="KW-0479">Metal-binding</keyword>
<sequence length="670" mass="73621">MKIQCDVCEKAPATLICCADEAALCAKCDVEVHAANKLASKHQRLLLESLSNKLPPCDICQEKAAFIFCVEDRALFCKDCDEPIHAAHSLSSNHQRFLATGIRVALSSTCTKDGEKSFQEPKPPNHKAQAAMKTPTHQASSFTSPSWAVDDLLLFSDLESSEKKEQVGLGDLEWSTDIELFGDQVPREALSPAEVPQLPVSQFSHGTSYKPNKYNMPHKKPRIEIPYHEDEESGQGCINPELEELIPVAYGQLLDVIRPMHCRFSISIFMAFSIPWFVQSVTLRSDIEALQSLRNGIDPNLIPPSSFLSTWEFEADPCDSTGGIFLGILCTEPQNNISRISIIDLDESGYDGFLSVAIGNLTELTTLQISNNKFRGPIPISLYNLQKLNTLSLSRNYFTGSLPHEIQRLKRLESLDLSHNSLSGSIPEIISVLRSLNFLSLSNNQLTGQIPNLSNLWQLNTLDLRSNNLHGTLPHFPLNLRTLILSHNGLSGHISTLGDMTSLKTLDLSGNRFSGSITGEIITLPNLNRINASLNNFSVVEVIQIPGDESQLQVLDVHGNMLTGRLPVNLVMYGNLTEVNLGSNQFSGQIPVEYGGKLGGEWRSLFLDHNYLVGTLPSEFTDGGGAYVRGSVAQNCLTGCPSNIRWCRGGQRSASRCNAQNGNTTADSNF</sequence>
<keyword evidence="12" id="KW-1185">Reference proteome</keyword>
<dbReference type="CDD" id="cd19821">
    <property type="entry name" value="Bbox1_BBX-like"/>
    <property type="match status" value="2"/>
</dbReference>
<dbReference type="Pfam" id="PF13855">
    <property type="entry name" value="LRR_8"/>
    <property type="match status" value="1"/>
</dbReference>
<dbReference type="InterPro" id="IPR001611">
    <property type="entry name" value="Leu-rich_rpt"/>
</dbReference>
<dbReference type="PRINTS" id="PR00019">
    <property type="entry name" value="LEURICHRPT"/>
</dbReference>
<dbReference type="EMBL" id="WJXA01000002">
    <property type="protein sequence ID" value="KAF7149692.1"/>
    <property type="molecule type" value="Genomic_DNA"/>
</dbReference>
<keyword evidence="8" id="KW-0472">Membrane</keyword>
<name>A0A834H8X2_RHOSS</name>
<dbReference type="SMART" id="SM00336">
    <property type="entry name" value="BBOX"/>
    <property type="match status" value="2"/>
</dbReference>
<dbReference type="Proteomes" id="UP000626092">
    <property type="component" value="Unassembled WGS sequence"/>
</dbReference>
<dbReference type="PANTHER" id="PTHR48009:SF7">
    <property type="entry name" value="LEUCINE-RICH REPEAT (LRR) FAMILY PROTEIN"/>
    <property type="match status" value="1"/>
</dbReference>
<keyword evidence="7" id="KW-0862">Zinc</keyword>
<evidence type="ECO:0000256" key="2">
    <source>
        <dbReference type="ARBA" id="ARBA00022614"/>
    </source>
</evidence>
<organism evidence="11 12">
    <name type="scientific">Rhododendron simsii</name>
    <name type="common">Sims's rhododendron</name>
    <dbReference type="NCBI Taxonomy" id="118357"/>
    <lineage>
        <taxon>Eukaryota</taxon>
        <taxon>Viridiplantae</taxon>
        <taxon>Streptophyta</taxon>
        <taxon>Embryophyta</taxon>
        <taxon>Tracheophyta</taxon>
        <taxon>Spermatophyta</taxon>
        <taxon>Magnoliopsida</taxon>
        <taxon>eudicotyledons</taxon>
        <taxon>Gunneridae</taxon>
        <taxon>Pentapetalae</taxon>
        <taxon>asterids</taxon>
        <taxon>Ericales</taxon>
        <taxon>Ericaceae</taxon>
        <taxon>Ericoideae</taxon>
        <taxon>Rhodoreae</taxon>
        <taxon>Rhododendron</taxon>
    </lineage>
</organism>
<dbReference type="Gene3D" id="3.30.160.60">
    <property type="entry name" value="Classic Zinc Finger"/>
    <property type="match status" value="1"/>
</dbReference>
<protein>
    <recommendedName>
        <fullName evidence="10">B box-type domain-containing protein</fullName>
    </recommendedName>
</protein>
<dbReference type="FunFam" id="3.80.10.10:FF:000400">
    <property type="entry name" value="Nuclear pore complex protein NUP107"/>
    <property type="match status" value="1"/>
</dbReference>
<keyword evidence="6 9" id="KW-0863">Zinc-finger</keyword>
<keyword evidence="5" id="KW-0677">Repeat</keyword>
<dbReference type="InterPro" id="IPR049808">
    <property type="entry name" value="CONSTANS-like_Bbox1"/>
</dbReference>
<dbReference type="GO" id="GO:0008270">
    <property type="term" value="F:zinc ion binding"/>
    <property type="evidence" value="ECO:0007669"/>
    <property type="project" value="UniProtKB-KW"/>
</dbReference>
<evidence type="ECO:0000256" key="3">
    <source>
        <dbReference type="ARBA" id="ARBA00022723"/>
    </source>
</evidence>
<keyword evidence="2" id="KW-0433">Leucine-rich repeat</keyword>
<reference evidence="11" key="1">
    <citation type="submission" date="2019-11" db="EMBL/GenBank/DDBJ databases">
        <authorList>
            <person name="Liu Y."/>
            <person name="Hou J."/>
            <person name="Li T.-Q."/>
            <person name="Guan C.-H."/>
            <person name="Wu X."/>
            <person name="Wu H.-Z."/>
            <person name="Ling F."/>
            <person name="Zhang R."/>
            <person name="Shi X.-G."/>
            <person name="Ren J.-P."/>
            <person name="Chen E.-F."/>
            <person name="Sun J.-M."/>
        </authorList>
    </citation>
    <scope>NUCLEOTIDE SEQUENCE</scope>
    <source>
        <strain evidence="11">Adult_tree_wgs_1</strain>
        <tissue evidence="11">Leaves</tissue>
    </source>
</reference>
<dbReference type="OrthoDB" id="676979at2759"/>
<comment type="subcellular location">
    <subcellularLocation>
        <location evidence="1">Membrane</location>
    </subcellularLocation>
</comment>
<evidence type="ECO:0000256" key="9">
    <source>
        <dbReference type="PROSITE-ProRule" id="PRU00024"/>
    </source>
</evidence>
<dbReference type="AlphaFoldDB" id="A0A834H8X2"/>
<evidence type="ECO:0000259" key="10">
    <source>
        <dbReference type="PROSITE" id="PS50119"/>
    </source>
</evidence>
<dbReference type="InterPro" id="IPR032675">
    <property type="entry name" value="LRR_dom_sf"/>
</dbReference>
<gene>
    <name evidence="11" type="ORF">RHSIM_Rhsim02G0081500</name>
</gene>
<dbReference type="GO" id="GO:0016020">
    <property type="term" value="C:membrane"/>
    <property type="evidence" value="ECO:0007669"/>
    <property type="project" value="UniProtKB-SubCell"/>
</dbReference>
<dbReference type="InterPro" id="IPR053213">
    <property type="entry name" value="RLP29"/>
</dbReference>
<dbReference type="Pfam" id="PF00643">
    <property type="entry name" value="zf-B_box"/>
    <property type="match status" value="2"/>
</dbReference>
<dbReference type="InterPro" id="IPR000315">
    <property type="entry name" value="Znf_B-box"/>
</dbReference>
<dbReference type="Pfam" id="PF08263">
    <property type="entry name" value="LRRNT_2"/>
    <property type="match status" value="1"/>
</dbReference>
<evidence type="ECO:0000256" key="1">
    <source>
        <dbReference type="ARBA" id="ARBA00004370"/>
    </source>
</evidence>
<dbReference type="PANTHER" id="PTHR48009">
    <property type="entry name" value="LEUCINE-RICH REPEAT (LRR) FAMILY PROTEIN"/>
    <property type="match status" value="1"/>
</dbReference>
<evidence type="ECO:0000256" key="7">
    <source>
        <dbReference type="ARBA" id="ARBA00022833"/>
    </source>
</evidence>
<dbReference type="InterPro" id="IPR025875">
    <property type="entry name" value="Leu-rich_rpt_4"/>
</dbReference>
<feature type="domain" description="B box-type" evidence="10">
    <location>
        <begin position="1"/>
        <end position="47"/>
    </location>
</feature>
<evidence type="ECO:0000256" key="8">
    <source>
        <dbReference type="ARBA" id="ARBA00023136"/>
    </source>
</evidence>
<proteinExistence type="predicted"/>
<accession>A0A834H8X2</accession>
<dbReference type="Gene3D" id="3.80.10.10">
    <property type="entry name" value="Ribonuclease Inhibitor"/>
    <property type="match status" value="2"/>
</dbReference>
<comment type="caution">
    <text evidence="11">The sequence shown here is derived from an EMBL/GenBank/DDBJ whole genome shotgun (WGS) entry which is preliminary data.</text>
</comment>
<dbReference type="SUPFAM" id="SSF52058">
    <property type="entry name" value="L domain-like"/>
    <property type="match status" value="1"/>
</dbReference>